<dbReference type="RefSeq" id="WP_062901505.1">
    <property type="nucleotide sequence ID" value="NZ_CP013342.1"/>
</dbReference>
<sequence length="80" mass="9119">MATRHPPRFLTTPEAAKRVGLSNRTMEKHRCYGTGPVFRKVGGRVLYVIEELDAWVDLGRRTSTFDPGISTVYPARKRSR</sequence>
<dbReference type="STRING" id="1219058.AOA14_08755"/>
<dbReference type="InterPro" id="IPR009061">
    <property type="entry name" value="DNA-bd_dom_put_sf"/>
</dbReference>
<proteinExistence type="predicted"/>
<evidence type="ECO:0000259" key="1">
    <source>
        <dbReference type="Pfam" id="PF12728"/>
    </source>
</evidence>
<dbReference type="Pfam" id="PF12728">
    <property type="entry name" value="HTH_17"/>
    <property type="match status" value="1"/>
</dbReference>
<dbReference type="Proteomes" id="UP000076234">
    <property type="component" value="Chromosome"/>
</dbReference>
<evidence type="ECO:0000313" key="2">
    <source>
        <dbReference type="EMBL" id="AMU94689.1"/>
    </source>
</evidence>
<organism evidence="2 3">
    <name type="scientific">Sphingopyxis terrae subsp. terrae NBRC 15098</name>
    <dbReference type="NCBI Taxonomy" id="1219058"/>
    <lineage>
        <taxon>Bacteria</taxon>
        <taxon>Pseudomonadati</taxon>
        <taxon>Pseudomonadota</taxon>
        <taxon>Alphaproteobacteria</taxon>
        <taxon>Sphingomonadales</taxon>
        <taxon>Sphingomonadaceae</taxon>
        <taxon>Sphingopyxis</taxon>
    </lineage>
</organism>
<dbReference type="InterPro" id="IPR041657">
    <property type="entry name" value="HTH_17"/>
</dbReference>
<reference evidence="3" key="1">
    <citation type="submission" date="2015-11" db="EMBL/GenBank/DDBJ databases">
        <title>Complete genome sequence of a polyethylene glycol-degrading strain Sphingopyxis terrae strain 203-1 (NBRC 15098).</title>
        <authorList>
            <person name="Yoshiyuki O."/>
            <person name="Shouta N."/>
            <person name="Nagata Y."/>
            <person name="Numata M."/>
            <person name="Tsuchikane K."/>
            <person name="Hosoyama A."/>
            <person name="Yamazoe A."/>
            <person name="Tsuda M."/>
            <person name="Fujita N."/>
            <person name="Kawai F."/>
        </authorList>
    </citation>
    <scope>NUCLEOTIDE SEQUENCE [LARGE SCALE GENOMIC DNA]</scope>
    <source>
        <strain evidence="3">203-1</strain>
    </source>
</reference>
<feature type="domain" description="Helix-turn-helix" evidence="1">
    <location>
        <begin position="9"/>
        <end position="56"/>
    </location>
</feature>
<dbReference type="EMBL" id="CP013342">
    <property type="protein sequence ID" value="AMU94689.1"/>
    <property type="molecule type" value="Genomic_DNA"/>
</dbReference>
<dbReference type="SUPFAM" id="SSF46955">
    <property type="entry name" value="Putative DNA-binding domain"/>
    <property type="match status" value="1"/>
</dbReference>
<name>A0A142VY95_9SPHN</name>
<reference evidence="2 3" key="2">
    <citation type="journal article" date="2016" name="Genome Announc.">
        <title>Complete Genome Sequence of Sphingopyxis terrae Strain 203-1 (NBRC 111660), a Polyethylene Glycol Degrader.</title>
        <authorList>
            <person name="Ohtsubo Y."/>
            <person name="Nonoyama S."/>
            <person name="Nagata Y."/>
            <person name="Numata M."/>
            <person name="Tsuchikane K."/>
            <person name="Hosoyama A."/>
            <person name="Yamazoe A."/>
            <person name="Tsuda M."/>
            <person name="Fujita N."/>
            <person name="Kawai F."/>
        </authorList>
    </citation>
    <scope>NUCLEOTIDE SEQUENCE [LARGE SCALE GENOMIC DNA]</scope>
    <source>
        <strain evidence="2 3">203-1</strain>
    </source>
</reference>
<dbReference type="AlphaFoldDB" id="A0A142VY95"/>
<evidence type="ECO:0000313" key="3">
    <source>
        <dbReference type="Proteomes" id="UP000076234"/>
    </source>
</evidence>
<protein>
    <submittedName>
        <fullName evidence="2">Transcriptional regulator</fullName>
    </submittedName>
</protein>
<dbReference type="KEGG" id="ster:AOA14_08755"/>
<gene>
    <name evidence="2" type="ORF">AOA14_08755</name>
</gene>
<accession>A0A142VY95</accession>